<proteinExistence type="predicted"/>
<evidence type="ECO:0000256" key="1">
    <source>
        <dbReference type="ARBA" id="ARBA00022737"/>
    </source>
</evidence>
<name>A0A0L0SPZ6_ALLM3</name>
<keyword evidence="6" id="KW-1185">Reference proteome</keyword>
<organism evidence="5 6">
    <name type="scientific">Allomyces macrogynus (strain ATCC 38327)</name>
    <name type="common">Allomyces javanicus var. macrogynus</name>
    <dbReference type="NCBI Taxonomy" id="578462"/>
    <lineage>
        <taxon>Eukaryota</taxon>
        <taxon>Fungi</taxon>
        <taxon>Fungi incertae sedis</taxon>
        <taxon>Blastocladiomycota</taxon>
        <taxon>Blastocladiomycetes</taxon>
        <taxon>Blastocladiales</taxon>
        <taxon>Blastocladiaceae</taxon>
        <taxon>Allomyces</taxon>
    </lineage>
</organism>
<dbReference type="EMBL" id="GG745344">
    <property type="protein sequence ID" value="KNE64440.1"/>
    <property type="molecule type" value="Genomic_DNA"/>
</dbReference>
<dbReference type="AlphaFoldDB" id="A0A0L0SPZ6"/>
<dbReference type="InterPro" id="IPR036770">
    <property type="entry name" value="Ankyrin_rpt-contain_sf"/>
</dbReference>
<keyword evidence="2 3" id="KW-0040">ANK repeat</keyword>
<accession>A0A0L0SPZ6</accession>
<evidence type="ECO:0000256" key="3">
    <source>
        <dbReference type="PROSITE-ProRule" id="PRU00023"/>
    </source>
</evidence>
<feature type="region of interest" description="Disordered" evidence="4">
    <location>
        <begin position="1"/>
        <end position="22"/>
    </location>
</feature>
<feature type="repeat" description="ANK" evidence="3">
    <location>
        <begin position="73"/>
        <end position="105"/>
    </location>
</feature>
<gene>
    <name evidence="5" type="ORF">AMAG_09462</name>
</gene>
<reference evidence="6" key="2">
    <citation type="submission" date="2009-11" db="EMBL/GenBank/DDBJ databases">
        <title>The Genome Sequence of Allomyces macrogynus strain ATCC 38327.</title>
        <authorList>
            <consortium name="The Broad Institute Genome Sequencing Platform"/>
            <person name="Russ C."/>
            <person name="Cuomo C."/>
            <person name="Shea T."/>
            <person name="Young S.K."/>
            <person name="Zeng Q."/>
            <person name="Koehrsen M."/>
            <person name="Haas B."/>
            <person name="Borodovsky M."/>
            <person name="Guigo R."/>
            <person name="Alvarado L."/>
            <person name="Berlin A."/>
            <person name="Borenstein D."/>
            <person name="Chen Z."/>
            <person name="Engels R."/>
            <person name="Freedman E."/>
            <person name="Gellesch M."/>
            <person name="Goldberg J."/>
            <person name="Griggs A."/>
            <person name="Gujja S."/>
            <person name="Heiman D."/>
            <person name="Hepburn T."/>
            <person name="Howarth C."/>
            <person name="Jen D."/>
            <person name="Larson L."/>
            <person name="Lewis B."/>
            <person name="Mehta T."/>
            <person name="Park D."/>
            <person name="Pearson M."/>
            <person name="Roberts A."/>
            <person name="Saif S."/>
            <person name="Shenoy N."/>
            <person name="Sisk P."/>
            <person name="Stolte C."/>
            <person name="Sykes S."/>
            <person name="Walk T."/>
            <person name="White J."/>
            <person name="Yandava C."/>
            <person name="Burger G."/>
            <person name="Gray M.W."/>
            <person name="Holland P.W.H."/>
            <person name="King N."/>
            <person name="Lang F.B.F."/>
            <person name="Roger A.J."/>
            <person name="Ruiz-Trillo I."/>
            <person name="Lander E."/>
            <person name="Nusbaum C."/>
        </authorList>
    </citation>
    <scope>NUCLEOTIDE SEQUENCE [LARGE SCALE GENOMIC DNA]</scope>
    <source>
        <strain evidence="6">ATCC 38327</strain>
    </source>
</reference>
<dbReference type="Pfam" id="PF12796">
    <property type="entry name" value="Ank_2"/>
    <property type="match status" value="1"/>
</dbReference>
<dbReference type="SUPFAM" id="SSF48403">
    <property type="entry name" value="Ankyrin repeat"/>
    <property type="match status" value="1"/>
</dbReference>
<dbReference type="Proteomes" id="UP000054350">
    <property type="component" value="Unassembled WGS sequence"/>
</dbReference>
<sequence length="170" mass="18086">MTTSTTSTPRTGPHGPQCGCASHAPTVPSVYETLDELEWARSLHGASASGDFARVKAKLSSSAHTNINALDEHGYSPLHYASRQGHVEIVRALCAAGANPNIGPRGGTQLPPLHRAVLAGSAATARVLREFGACVAVVDGEGRTARDVFDEEYAKGRIKRVDEWESVWRA</sequence>
<reference evidence="5 6" key="1">
    <citation type="submission" date="2009-11" db="EMBL/GenBank/DDBJ databases">
        <title>Annotation of Allomyces macrogynus ATCC 38327.</title>
        <authorList>
            <consortium name="The Broad Institute Genome Sequencing Platform"/>
            <person name="Russ C."/>
            <person name="Cuomo C."/>
            <person name="Burger G."/>
            <person name="Gray M.W."/>
            <person name="Holland P.W.H."/>
            <person name="King N."/>
            <person name="Lang F.B.F."/>
            <person name="Roger A.J."/>
            <person name="Ruiz-Trillo I."/>
            <person name="Young S.K."/>
            <person name="Zeng Q."/>
            <person name="Gargeya S."/>
            <person name="Fitzgerald M."/>
            <person name="Haas B."/>
            <person name="Abouelleil A."/>
            <person name="Alvarado L."/>
            <person name="Arachchi H.M."/>
            <person name="Berlin A."/>
            <person name="Chapman S.B."/>
            <person name="Gearin G."/>
            <person name="Goldberg J."/>
            <person name="Griggs A."/>
            <person name="Gujja S."/>
            <person name="Hansen M."/>
            <person name="Heiman D."/>
            <person name="Howarth C."/>
            <person name="Larimer J."/>
            <person name="Lui A."/>
            <person name="MacDonald P.J.P."/>
            <person name="McCowen C."/>
            <person name="Montmayeur A."/>
            <person name="Murphy C."/>
            <person name="Neiman D."/>
            <person name="Pearson M."/>
            <person name="Priest M."/>
            <person name="Roberts A."/>
            <person name="Saif S."/>
            <person name="Shea T."/>
            <person name="Sisk P."/>
            <person name="Stolte C."/>
            <person name="Sykes S."/>
            <person name="Wortman J."/>
            <person name="Nusbaum C."/>
            <person name="Birren B."/>
        </authorList>
    </citation>
    <scope>NUCLEOTIDE SEQUENCE [LARGE SCALE GENOMIC DNA]</scope>
    <source>
        <strain evidence="5 6">ATCC 38327</strain>
    </source>
</reference>
<dbReference type="SMART" id="SM00248">
    <property type="entry name" value="ANK"/>
    <property type="match status" value="2"/>
</dbReference>
<dbReference type="eggNOG" id="KOG0504">
    <property type="taxonomic scope" value="Eukaryota"/>
</dbReference>
<dbReference type="PANTHER" id="PTHR24171">
    <property type="entry name" value="ANKYRIN REPEAT DOMAIN-CONTAINING PROTEIN 39-RELATED"/>
    <property type="match status" value="1"/>
</dbReference>
<dbReference type="PROSITE" id="PS50297">
    <property type="entry name" value="ANK_REP_REGION"/>
    <property type="match status" value="1"/>
</dbReference>
<evidence type="ECO:0000313" key="6">
    <source>
        <dbReference type="Proteomes" id="UP000054350"/>
    </source>
</evidence>
<dbReference type="Gene3D" id="1.25.40.20">
    <property type="entry name" value="Ankyrin repeat-containing domain"/>
    <property type="match status" value="1"/>
</dbReference>
<evidence type="ECO:0000256" key="4">
    <source>
        <dbReference type="SAM" id="MobiDB-lite"/>
    </source>
</evidence>
<evidence type="ECO:0000313" key="5">
    <source>
        <dbReference type="EMBL" id="KNE64440.1"/>
    </source>
</evidence>
<dbReference type="VEuPathDB" id="FungiDB:AMAG_09462"/>
<keyword evidence="1" id="KW-0677">Repeat</keyword>
<dbReference type="PROSITE" id="PS50088">
    <property type="entry name" value="ANK_REPEAT"/>
    <property type="match status" value="1"/>
</dbReference>
<protein>
    <submittedName>
        <fullName evidence="5">Uncharacterized protein</fullName>
    </submittedName>
</protein>
<dbReference type="STRING" id="578462.A0A0L0SPZ6"/>
<evidence type="ECO:0000256" key="2">
    <source>
        <dbReference type="ARBA" id="ARBA00023043"/>
    </source>
</evidence>
<dbReference type="PANTHER" id="PTHR24171:SF9">
    <property type="entry name" value="ANKYRIN REPEAT DOMAIN-CONTAINING PROTEIN 39"/>
    <property type="match status" value="1"/>
</dbReference>
<dbReference type="OrthoDB" id="5596409at2759"/>
<dbReference type="InterPro" id="IPR002110">
    <property type="entry name" value="Ankyrin_rpt"/>
</dbReference>